<reference evidence="2" key="1">
    <citation type="submission" date="2013-06" db="EMBL/GenBank/DDBJ databases">
        <authorList>
            <person name="Zhao Q."/>
        </authorList>
    </citation>
    <scope>NUCLEOTIDE SEQUENCE</scope>
    <source>
        <strain evidence="2">cv. W1943</strain>
    </source>
</reference>
<dbReference type="HOGENOM" id="CLU_2926399_0_0_1"/>
<evidence type="ECO:0000313" key="2">
    <source>
        <dbReference type="Proteomes" id="UP000008022"/>
    </source>
</evidence>
<accession>A0A0E0PFA3</accession>
<dbReference type="Proteomes" id="UP000008022">
    <property type="component" value="Unassembled WGS sequence"/>
</dbReference>
<organism evidence="1 2">
    <name type="scientific">Oryza rufipogon</name>
    <name type="common">Brownbeard rice</name>
    <name type="synonym">Asian wild rice</name>
    <dbReference type="NCBI Taxonomy" id="4529"/>
    <lineage>
        <taxon>Eukaryota</taxon>
        <taxon>Viridiplantae</taxon>
        <taxon>Streptophyta</taxon>
        <taxon>Embryophyta</taxon>
        <taxon>Tracheophyta</taxon>
        <taxon>Spermatophyta</taxon>
        <taxon>Magnoliopsida</taxon>
        <taxon>Liliopsida</taxon>
        <taxon>Poales</taxon>
        <taxon>Poaceae</taxon>
        <taxon>BOP clade</taxon>
        <taxon>Oryzoideae</taxon>
        <taxon>Oryzeae</taxon>
        <taxon>Oryzinae</taxon>
        <taxon>Oryza</taxon>
    </lineage>
</organism>
<reference evidence="1" key="2">
    <citation type="submission" date="2015-06" db="UniProtKB">
        <authorList>
            <consortium name="EnsemblPlants"/>
        </authorList>
    </citation>
    <scope>IDENTIFICATION</scope>
</reference>
<name>A0A0E0PFA3_ORYRU</name>
<evidence type="ECO:0000313" key="1">
    <source>
        <dbReference type="EnsemblPlants" id="ORUFI04G30230.1"/>
    </source>
</evidence>
<protein>
    <submittedName>
        <fullName evidence="1">Uncharacterized protein</fullName>
    </submittedName>
</protein>
<keyword evidence="2" id="KW-1185">Reference proteome</keyword>
<proteinExistence type="predicted"/>
<dbReference type="EnsemblPlants" id="ORUFI04G30230.1">
    <property type="protein sequence ID" value="ORUFI04G30230.1"/>
    <property type="gene ID" value="ORUFI04G30230"/>
</dbReference>
<dbReference type="AlphaFoldDB" id="A0A0E0PFA3"/>
<sequence length="61" mass="6370">MAMSPVWGVDDGGAVAGDKLHCGMDSGGCGRRRRAPTWDVDDGTTSDDTLVPGSRYLVSIT</sequence>
<dbReference type="Gramene" id="ORUFI04G30230.1">
    <property type="protein sequence ID" value="ORUFI04G30230.1"/>
    <property type="gene ID" value="ORUFI04G30230"/>
</dbReference>